<evidence type="ECO:0000313" key="2">
    <source>
        <dbReference type="EMBL" id="PWK12995.1"/>
    </source>
</evidence>
<protein>
    <submittedName>
        <fullName evidence="2">Uncharacterized protein</fullName>
    </submittedName>
</protein>
<keyword evidence="1" id="KW-1133">Transmembrane helix</keyword>
<feature type="transmembrane region" description="Helical" evidence="1">
    <location>
        <begin position="77"/>
        <end position="93"/>
    </location>
</feature>
<sequence>MGDRGWWLLGFLLLSCAVSAVLVLLAATGRDLRKYGGRQRFYEDLYRFTVMILTGLAMYLLGSTPGVWQAVPLPESVVLFAMTALPTWVLCAVSKRWYLGWCAAAVMQGFVVQALIQMGGVHGDVSALWWPQVVCDLGGVVLYAMQSGKQQVKVHG</sequence>
<organism evidence="2 3">
    <name type="scientific">Tumebacillus permanentifrigoris</name>
    <dbReference type="NCBI Taxonomy" id="378543"/>
    <lineage>
        <taxon>Bacteria</taxon>
        <taxon>Bacillati</taxon>
        <taxon>Bacillota</taxon>
        <taxon>Bacilli</taxon>
        <taxon>Bacillales</taxon>
        <taxon>Alicyclobacillaceae</taxon>
        <taxon>Tumebacillus</taxon>
    </lineage>
</organism>
<evidence type="ECO:0000256" key="1">
    <source>
        <dbReference type="SAM" id="Phobius"/>
    </source>
</evidence>
<reference evidence="2 3" key="1">
    <citation type="submission" date="2018-05" db="EMBL/GenBank/DDBJ databases">
        <title>Genomic Encyclopedia of Type Strains, Phase IV (KMG-IV): sequencing the most valuable type-strain genomes for metagenomic binning, comparative biology and taxonomic classification.</title>
        <authorList>
            <person name="Goeker M."/>
        </authorList>
    </citation>
    <scope>NUCLEOTIDE SEQUENCE [LARGE SCALE GENOMIC DNA]</scope>
    <source>
        <strain evidence="2 3">DSM 18773</strain>
    </source>
</reference>
<feature type="transmembrane region" description="Helical" evidence="1">
    <location>
        <begin position="98"/>
        <end position="116"/>
    </location>
</feature>
<proteinExistence type="predicted"/>
<dbReference type="OrthoDB" id="2382359at2"/>
<dbReference type="PROSITE" id="PS51257">
    <property type="entry name" value="PROKAR_LIPOPROTEIN"/>
    <property type="match status" value="1"/>
</dbReference>
<dbReference type="EMBL" id="QGGL01000008">
    <property type="protein sequence ID" value="PWK12995.1"/>
    <property type="molecule type" value="Genomic_DNA"/>
</dbReference>
<accession>A0A316DCF9</accession>
<dbReference type="AlphaFoldDB" id="A0A316DCF9"/>
<keyword evidence="1" id="KW-0472">Membrane</keyword>
<gene>
    <name evidence="2" type="ORF">C7459_10813</name>
</gene>
<dbReference type="RefSeq" id="WP_109688887.1">
    <property type="nucleotide sequence ID" value="NZ_QGGL01000008.1"/>
</dbReference>
<keyword evidence="1" id="KW-0812">Transmembrane</keyword>
<feature type="transmembrane region" description="Helical" evidence="1">
    <location>
        <begin position="6"/>
        <end position="27"/>
    </location>
</feature>
<name>A0A316DCF9_9BACL</name>
<dbReference type="Proteomes" id="UP000245634">
    <property type="component" value="Unassembled WGS sequence"/>
</dbReference>
<comment type="caution">
    <text evidence="2">The sequence shown here is derived from an EMBL/GenBank/DDBJ whole genome shotgun (WGS) entry which is preliminary data.</text>
</comment>
<evidence type="ECO:0000313" key="3">
    <source>
        <dbReference type="Proteomes" id="UP000245634"/>
    </source>
</evidence>
<feature type="transmembrane region" description="Helical" evidence="1">
    <location>
        <begin position="48"/>
        <end position="71"/>
    </location>
</feature>
<keyword evidence="3" id="KW-1185">Reference proteome</keyword>